<gene>
    <name evidence="1" type="ORF">EV199_4577</name>
</gene>
<dbReference type="RefSeq" id="WP_130543050.1">
    <property type="nucleotide sequence ID" value="NZ_CP042431.1"/>
</dbReference>
<dbReference type="EMBL" id="SGXA01000002">
    <property type="protein sequence ID" value="RZS72654.1"/>
    <property type="molecule type" value="Genomic_DNA"/>
</dbReference>
<dbReference type="Proteomes" id="UP000293874">
    <property type="component" value="Unassembled WGS sequence"/>
</dbReference>
<name>A0A4Q7MX57_9BACT</name>
<proteinExistence type="predicted"/>
<dbReference type="OrthoDB" id="676274at2"/>
<comment type="caution">
    <text evidence="1">The sequence shown here is derived from an EMBL/GenBank/DDBJ whole genome shotgun (WGS) entry which is preliminary data.</text>
</comment>
<sequence>MKSKSNSLKLDIVIERHDGILWGRIGNRGNFTPTPYGNNTWEVIDNLKKLITDYVKHKGKNDKFWNKIDVSKLDFEFSYDLQAYFQEHDYLNITSVAKFAGLNPGLVRQYASGVKYPSNEQANKLRIAIQKIASDLLAHTIYVA</sequence>
<dbReference type="AlphaFoldDB" id="A0A4Q7MX57"/>
<protein>
    <submittedName>
        <fullName evidence="1">Uncharacterized protein</fullName>
    </submittedName>
</protein>
<evidence type="ECO:0000313" key="2">
    <source>
        <dbReference type="Proteomes" id="UP000293874"/>
    </source>
</evidence>
<accession>A0A4Q7MX57</accession>
<organism evidence="1 2">
    <name type="scientific">Pseudobacter ginsenosidimutans</name>
    <dbReference type="NCBI Taxonomy" id="661488"/>
    <lineage>
        <taxon>Bacteria</taxon>
        <taxon>Pseudomonadati</taxon>
        <taxon>Bacteroidota</taxon>
        <taxon>Chitinophagia</taxon>
        <taxon>Chitinophagales</taxon>
        <taxon>Chitinophagaceae</taxon>
        <taxon>Pseudobacter</taxon>
    </lineage>
</organism>
<reference evidence="1 2" key="1">
    <citation type="submission" date="2019-02" db="EMBL/GenBank/DDBJ databases">
        <title>Genomic Encyclopedia of Type Strains, Phase IV (KMG-IV): sequencing the most valuable type-strain genomes for metagenomic binning, comparative biology and taxonomic classification.</title>
        <authorList>
            <person name="Goeker M."/>
        </authorList>
    </citation>
    <scope>NUCLEOTIDE SEQUENCE [LARGE SCALE GENOMIC DNA]</scope>
    <source>
        <strain evidence="1 2">DSM 18116</strain>
    </source>
</reference>
<keyword evidence="2" id="KW-1185">Reference proteome</keyword>
<evidence type="ECO:0000313" key="1">
    <source>
        <dbReference type="EMBL" id="RZS72654.1"/>
    </source>
</evidence>